<sequence length="168" mass="18935">MDLYKTGILTLSFLLMMCSLNAQNTVKVKVENDIVLNADLDEVWTAISNLGNLDKLVPEIIGETEGIGNGKGAIVTLTLNANGAKVVEEITKLDNKKRVISYEMLETPMPLSYYKATISITQTDSPEFVIRFKAVFKTDKTNEEKMRTTIDNFQRTLLSNVKNKYYEK</sequence>
<keyword evidence="1" id="KW-0732">Signal</keyword>
<evidence type="ECO:0000313" key="2">
    <source>
        <dbReference type="EMBL" id="QCW99427.1"/>
    </source>
</evidence>
<dbReference type="Proteomes" id="UP000310017">
    <property type="component" value="Chromosome"/>
</dbReference>
<dbReference type="PANTHER" id="PTHR39332">
    <property type="entry name" value="BLL4707 PROTEIN"/>
    <property type="match status" value="1"/>
</dbReference>
<reference evidence="2 3" key="1">
    <citation type="submission" date="2019-05" db="EMBL/GenBank/DDBJ databases">
        <title>Genome sequencing of F202Z8.</title>
        <authorList>
            <person name="Kwon Y.M."/>
        </authorList>
    </citation>
    <scope>NUCLEOTIDE SEQUENCE [LARGE SCALE GENOMIC DNA]</scope>
    <source>
        <strain evidence="2 3">F202Z8</strain>
    </source>
</reference>
<dbReference type="SUPFAM" id="SSF55961">
    <property type="entry name" value="Bet v1-like"/>
    <property type="match status" value="1"/>
</dbReference>
<dbReference type="RefSeq" id="WP_138851780.1">
    <property type="nucleotide sequence ID" value="NZ_CP040710.1"/>
</dbReference>
<dbReference type="KEGG" id="asag:FGM00_04630"/>
<dbReference type="InterPro" id="IPR023393">
    <property type="entry name" value="START-like_dom_sf"/>
</dbReference>
<dbReference type="OrthoDB" id="1524769at2"/>
<keyword evidence="3" id="KW-1185">Reference proteome</keyword>
<dbReference type="Gene3D" id="3.30.530.20">
    <property type="match status" value="1"/>
</dbReference>
<organism evidence="2 3">
    <name type="scientific">Aggregatimonas sangjinii</name>
    <dbReference type="NCBI Taxonomy" id="2583587"/>
    <lineage>
        <taxon>Bacteria</taxon>
        <taxon>Pseudomonadati</taxon>
        <taxon>Bacteroidota</taxon>
        <taxon>Flavobacteriia</taxon>
        <taxon>Flavobacteriales</taxon>
        <taxon>Flavobacteriaceae</taxon>
        <taxon>Aggregatimonas</taxon>
    </lineage>
</organism>
<accession>A0A5B7SR30</accession>
<evidence type="ECO:0000313" key="3">
    <source>
        <dbReference type="Proteomes" id="UP000310017"/>
    </source>
</evidence>
<dbReference type="InterPro" id="IPR019587">
    <property type="entry name" value="Polyketide_cyclase/dehydratase"/>
</dbReference>
<name>A0A5B7SR30_9FLAO</name>
<proteinExistence type="predicted"/>
<dbReference type="CDD" id="cd07821">
    <property type="entry name" value="PYR_PYL_RCAR_like"/>
    <property type="match status" value="1"/>
</dbReference>
<feature type="signal peptide" evidence="1">
    <location>
        <begin position="1"/>
        <end position="22"/>
    </location>
</feature>
<dbReference type="Pfam" id="PF10604">
    <property type="entry name" value="Polyketide_cyc2"/>
    <property type="match status" value="1"/>
</dbReference>
<dbReference type="AlphaFoldDB" id="A0A5B7SR30"/>
<dbReference type="PANTHER" id="PTHR39332:SF7">
    <property type="entry name" value="SRPBCC FAMILY PROTEIN"/>
    <property type="match status" value="1"/>
</dbReference>
<gene>
    <name evidence="2" type="ORF">FGM00_04630</name>
</gene>
<feature type="chain" id="PRO_5022889064" evidence="1">
    <location>
        <begin position="23"/>
        <end position="168"/>
    </location>
</feature>
<protein>
    <submittedName>
        <fullName evidence="2">SRPBCC family protein</fullName>
    </submittedName>
</protein>
<evidence type="ECO:0000256" key="1">
    <source>
        <dbReference type="SAM" id="SignalP"/>
    </source>
</evidence>
<dbReference type="EMBL" id="CP040710">
    <property type="protein sequence ID" value="QCW99427.1"/>
    <property type="molecule type" value="Genomic_DNA"/>
</dbReference>